<keyword evidence="2" id="KW-1185">Reference proteome</keyword>
<reference evidence="3" key="1">
    <citation type="submission" date="2022-11" db="UniProtKB">
        <authorList>
            <consortium name="WormBaseParasite"/>
        </authorList>
    </citation>
    <scope>IDENTIFICATION</scope>
</reference>
<dbReference type="Proteomes" id="UP000887565">
    <property type="component" value="Unplaced"/>
</dbReference>
<evidence type="ECO:0000313" key="2">
    <source>
        <dbReference type="Proteomes" id="UP000887565"/>
    </source>
</evidence>
<evidence type="ECO:0000313" key="3">
    <source>
        <dbReference type="WBParaSite" id="nRc.2.0.1.t09104-RA"/>
    </source>
</evidence>
<dbReference type="WBParaSite" id="nRc.2.0.1.t09104-RA">
    <property type="protein sequence ID" value="nRc.2.0.1.t09104-RA"/>
    <property type="gene ID" value="nRc.2.0.1.g09104"/>
</dbReference>
<organism evidence="2 3">
    <name type="scientific">Romanomermis culicivorax</name>
    <name type="common">Nematode worm</name>
    <dbReference type="NCBI Taxonomy" id="13658"/>
    <lineage>
        <taxon>Eukaryota</taxon>
        <taxon>Metazoa</taxon>
        <taxon>Ecdysozoa</taxon>
        <taxon>Nematoda</taxon>
        <taxon>Enoplea</taxon>
        <taxon>Dorylaimia</taxon>
        <taxon>Mermithida</taxon>
        <taxon>Mermithoidea</taxon>
        <taxon>Mermithidae</taxon>
        <taxon>Romanomermis</taxon>
    </lineage>
</organism>
<keyword evidence="1" id="KW-0175">Coiled coil</keyword>
<name>A0A915I6X2_ROMCU</name>
<sequence>VETEKIDNEIVKKEDIVSKQSITSDKVSELTEAIKKTRSERMVLEHKIQTQQKNLDNSTLYNFRESFVFQAGKERPRKKKRIVVSSKNEDKAAKEAKRYEIVDMLNKE</sequence>
<dbReference type="AlphaFoldDB" id="A0A915I6X2"/>
<proteinExistence type="predicted"/>
<accession>A0A915I6X2</accession>
<evidence type="ECO:0000256" key="1">
    <source>
        <dbReference type="SAM" id="Coils"/>
    </source>
</evidence>
<protein>
    <submittedName>
        <fullName evidence="3">Uncharacterized protein</fullName>
    </submittedName>
</protein>
<feature type="coiled-coil region" evidence="1">
    <location>
        <begin position="27"/>
        <end position="54"/>
    </location>
</feature>